<name>A0A5P1EAJ4_ASPOF</name>
<feature type="region of interest" description="Disordered" evidence="1">
    <location>
        <begin position="1"/>
        <end position="47"/>
    </location>
</feature>
<keyword evidence="3" id="KW-1185">Reference proteome</keyword>
<dbReference type="Pfam" id="PF10175">
    <property type="entry name" value="MPP6"/>
    <property type="match status" value="1"/>
</dbReference>
<evidence type="ECO:0000313" key="3">
    <source>
        <dbReference type="Proteomes" id="UP000243459"/>
    </source>
</evidence>
<evidence type="ECO:0000313" key="2">
    <source>
        <dbReference type="EMBL" id="ONK62227.1"/>
    </source>
</evidence>
<accession>A0A5P1EAJ4</accession>
<feature type="compositionally biased region" description="Polar residues" evidence="1">
    <location>
        <begin position="132"/>
        <end position="144"/>
    </location>
</feature>
<dbReference type="PANTHER" id="PTHR13582:SF0">
    <property type="entry name" value="M-PHASE PHOSPHOPROTEIN 6"/>
    <property type="match status" value="1"/>
</dbReference>
<reference evidence="3" key="1">
    <citation type="journal article" date="2017" name="Nat. Commun.">
        <title>The asparagus genome sheds light on the origin and evolution of a young Y chromosome.</title>
        <authorList>
            <person name="Harkess A."/>
            <person name="Zhou J."/>
            <person name="Xu C."/>
            <person name="Bowers J.E."/>
            <person name="Van der Hulst R."/>
            <person name="Ayyampalayam S."/>
            <person name="Mercati F."/>
            <person name="Riccardi P."/>
            <person name="McKain M.R."/>
            <person name="Kakrana A."/>
            <person name="Tang H."/>
            <person name="Ray J."/>
            <person name="Groenendijk J."/>
            <person name="Arikit S."/>
            <person name="Mathioni S.M."/>
            <person name="Nakano M."/>
            <person name="Shan H."/>
            <person name="Telgmann-Rauber A."/>
            <person name="Kanno A."/>
            <person name="Yue Z."/>
            <person name="Chen H."/>
            <person name="Li W."/>
            <person name="Chen Y."/>
            <person name="Xu X."/>
            <person name="Zhang Y."/>
            <person name="Luo S."/>
            <person name="Chen H."/>
            <person name="Gao J."/>
            <person name="Mao Z."/>
            <person name="Pires J.C."/>
            <person name="Luo M."/>
            <person name="Kudrna D."/>
            <person name="Wing R.A."/>
            <person name="Meyers B.C."/>
            <person name="Yi K."/>
            <person name="Kong H."/>
            <person name="Lavrijsen P."/>
            <person name="Sunseri F."/>
            <person name="Falavigna A."/>
            <person name="Ye Y."/>
            <person name="Leebens-Mack J.H."/>
            <person name="Chen G."/>
        </authorList>
    </citation>
    <scope>NUCLEOTIDE SEQUENCE [LARGE SCALE GENOMIC DNA]</scope>
    <source>
        <strain evidence="3">cv. DH0086</strain>
    </source>
</reference>
<dbReference type="GO" id="GO:0000460">
    <property type="term" value="P:maturation of 5.8S rRNA"/>
    <property type="evidence" value="ECO:0007669"/>
    <property type="project" value="TreeGrafter"/>
</dbReference>
<evidence type="ECO:0008006" key="4">
    <source>
        <dbReference type="Google" id="ProtNLM"/>
    </source>
</evidence>
<feature type="compositionally biased region" description="Polar residues" evidence="1">
    <location>
        <begin position="88"/>
        <end position="102"/>
    </location>
</feature>
<dbReference type="OrthoDB" id="2019850at2759"/>
<dbReference type="Gramene" id="ONK62227">
    <property type="protein sequence ID" value="ONK62227"/>
    <property type="gene ID" value="A4U43_C07F1680"/>
</dbReference>
<protein>
    <recommendedName>
        <fullName evidence="4">M-phase phosphoprotein 6</fullName>
    </recommendedName>
</protein>
<feature type="region of interest" description="Disordered" evidence="1">
    <location>
        <begin position="76"/>
        <end position="179"/>
    </location>
</feature>
<feature type="compositionally biased region" description="Low complexity" evidence="1">
    <location>
        <begin position="109"/>
        <end position="119"/>
    </location>
</feature>
<dbReference type="Proteomes" id="UP000243459">
    <property type="component" value="Chromosome 7"/>
</dbReference>
<dbReference type="AlphaFoldDB" id="A0A5P1EAJ4"/>
<sequence>MAKREMSTTLRNLKFMQRASQREEPKVKDEEQAEKPKPEESFGASPVPAKRCIVIMEGNPHPGALKGRMSFQSFNPSIDKLHDEASVVHQTQQSNISHQNGSSDREDTNSNAASPSSNSDQKRKQPVMEMETPSSIKLQKTAAGNENEQSSSSQNNSRGKKQKRDKLDWNVLRPPKPSR</sequence>
<organism evidence="2 3">
    <name type="scientific">Asparagus officinalis</name>
    <name type="common">Garden asparagus</name>
    <dbReference type="NCBI Taxonomy" id="4686"/>
    <lineage>
        <taxon>Eukaryota</taxon>
        <taxon>Viridiplantae</taxon>
        <taxon>Streptophyta</taxon>
        <taxon>Embryophyta</taxon>
        <taxon>Tracheophyta</taxon>
        <taxon>Spermatophyta</taxon>
        <taxon>Magnoliopsida</taxon>
        <taxon>Liliopsida</taxon>
        <taxon>Asparagales</taxon>
        <taxon>Asparagaceae</taxon>
        <taxon>Asparagoideae</taxon>
        <taxon>Asparagus</taxon>
    </lineage>
</organism>
<gene>
    <name evidence="2" type="ORF">A4U43_C07F1680</name>
</gene>
<dbReference type="PANTHER" id="PTHR13582">
    <property type="entry name" value="M-PHASE PHOSPHOPROTEIN 6"/>
    <property type="match status" value="1"/>
</dbReference>
<dbReference type="InterPro" id="IPR019324">
    <property type="entry name" value="MPP6"/>
</dbReference>
<proteinExistence type="predicted"/>
<dbReference type="EMBL" id="CM007387">
    <property type="protein sequence ID" value="ONK62227.1"/>
    <property type="molecule type" value="Genomic_DNA"/>
</dbReference>
<feature type="compositionally biased region" description="Low complexity" evidence="1">
    <location>
        <begin position="145"/>
        <end position="157"/>
    </location>
</feature>
<feature type="compositionally biased region" description="Basic and acidic residues" evidence="1">
    <location>
        <begin position="20"/>
        <end position="40"/>
    </location>
</feature>
<dbReference type="OMA" id="CMVIMEG"/>
<evidence type="ECO:0000256" key="1">
    <source>
        <dbReference type="SAM" id="MobiDB-lite"/>
    </source>
</evidence>